<evidence type="ECO:0000313" key="4">
    <source>
        <dbReference type="EMBL" id="CAE0505822.1"/>
    </source>
</evidence>
<sequence>MVPVFDWLARFQVMPLTWFSLTSAILACCCVGGAWGLFLHAMALLLFSGDHHGHLHVSIACIVDLTSNSFQTHPFPYAICCQGQPQWGVTENSQGLDYFPGAMKCTGTGMHVHIDNLLYGRRGSFAINLWIKSAAQRPPGRSPARNVLGGTLFQYVLSHSGVLQPNTSFSVFDRNQVNIYLPAPGRPLFGIARAAIKDSNDDEDSMFVDSDGAVNNNVRRSPLPSAPANVTDGAWHMLTVTTFPETLNSRGFQLYVDGALAGQVPSAFNGEDSESDGGDPIFLDGPLSLCNRADGDANRSFYGYISQLAVIDAALEPEDVKALYDVVVSEDREAMGTSSQPFLAPSGADKEQLLKFRITQPTLYDTTSLSWPQVPDAMFDDVKEQQPSQINSFEPSLVTYDVPEGQYCSLDLAQPNGLTFCAPELVCVPQRLQPTGKEPASAVYPPGVCATPILGVLLPEAFPPKIPVPLSYFPLSTPDLASYPDGAYRSRNFRASLAADTRFGQVLQCNQES</sequence>
<proteinExistence type="predicted"/>
<dbReference type="AlphaFoldDB" id="A0A6S8PUH6"/>
<gene>
    <name evidence="2" type="ORF">DTER00134_LOCUS20890</name>
    <name evidence="3" type="ORF">DTER00134_LOCUS20894</name>
    <name evidence="4" type="ORF">DTER00134_LOCUS20895</name>
</gene>
<name>A0A6S8PUH6_DUNTE</name>
<dbReference type="EMBL" id="HBIP01034225">
    <property type="protein sequence ID" value="CAE0505817.1"/>
    <property type="molecule type" value="Transcribed_RNA"/>
</dbReference>
<evidence type="ECO:0000313" key="2">
    <source>
        <dbReference type="EMBL" id="CAE0505817.1"/>
    </source>
</evidence>
<keyword evidence="1" id="KW-0472">Membrane</keyword>
<protein>
    <submittedName>
        <fullName evidence="3">Uncharacterized protein</fullName>
    </submittedName>
</protein>
<dbReference type="EMBL" id="HBIP01034232">
    <property type="protein sequence ID" value="CAE0505821.1"/>
    <property type="molecule type" value="Transcribed_RNA"/>
</dbReference>
<accession>A0A6S8PUH6</accession>
<reference evidence="3" key="1">
    <citation type="submission" date="2021-01" db="EMBL/GenBank/DDBJ databases">
        <authorList>
            <person name="Corre E."/>
            <person name="Pelletier E."/>
            <person name="Niang G."/>
            <person name="Scheremetjew M."/>
            <person name="Finn R."/>
            <person name="Kale V."/>
            <person name="Holt S."/>
            <person name="Cochrane G."/>
            <person name="Meng A."/>
            <person name="Brown T."/>
            <person name="Cohen L."/>
        </authorList>
    </citation>
    <scope>NUCLEOTIDE SEQUENCE</scope>
    <source>
        <strain evidence="3">CCMP1320</strain>
    </source>
</reference>
<evidence type="ECO:0000313" key="3">
    <source>
        <dbReference type="EMBL" id="CAE0505821.1"/>
    </source>
</evidence>
<keyword evidence="1" id="KW-1133">Transmembrane helix</keyword>
<dbReference type="Pfam" id="PF13385">
    <property type="entry name" value="Laminin_G_3"/>
    <property type="match status" value="1"/>
</dbReference>
<organism evidence="3">
    <name type="scientific">Dunaliella tertiolecta</name>
    <name type="common">Green alga</name>
    <dbReference type="NCBI Taxonomy" id="3047"/>
    <lineage>
        <taxon>Eukaryota</taxon>
        <taxon>Viridiplantae</taxon>
        <taxon>Chlorophyta</taxon>
        <taxon>core chlorophytes</taxon>
        <taxon>Chlorophyceae</taxon>
        <taxon>CS clade</taxon>
        <taxon>Chlamydomonadales</taxon>
        <taxon>Dunaliellaceae</taxon>
        <taxon>Dunaliella</taxon>
    </lineage>
</organism>
<dbReference type="EMBL" id="HBIP01034234">
    <property type="protein sequence ID" value="CAE0505822.1"/>
    <property type="molecule type" value="Transcribed_RNA"/>
</dbReference>
<evidence type="ECO:0000256" key="1">
    <source>
        <dbReference type="SAM" id="Phobius"/>
    </source>
</evidence>
<feature type="transmembrane region" description="Helical" evidence="1">
    <location>
        <begin position="20"/>
        <end position="47"/>
    </location>
</feature>
<dbReference type="Gene3D" id="2.60.120.200">
    <property type="match status" value="1"/>
</dbReference>
<dbReference type="InterPro" id="IPR013320">
    <property type="entry name" value="ConA-like_dom_sf"/>
</dbReference>
<keyword evidence="1" id="KW-0812">Transmembrane</keyword>
<dbReference type="SUPFAM" id="SSF49899">
    <property type="entry name" value="Concanavalin A-like lectins/glucanases"/>
    <property type="match status" value="1"/>
</dbReference>